<dbReference type="Proteomes" id="UP001079535">
    <property type="component" value="Unassembled WGS sequence"/>
</dbReference>
<keyword evidence="1" id="KW-0732">Signal</keyword>
<dbReference type="PROSITE" id="PS51257">
    <property type="entry name" value="PROKAR_LIPOPROTEIN"/>
    <property type="match status" value="1"/>
</dbReference>
<reference evidence="2" key="1">
    <citation type="submission" date="2022-11" db="EMBL/GenBank/DDBJ databases">
        <title>Temperate bacteriophages infecting mucin-degrading bacterium Ruminococcus gnavus from the human gut.</title>
        <authorList>
            <person name="Buttimer C."/>
        </authorList>
    </citation>
    <scope>NUCLEOTIDE SEQUENCE</scope>
    <source>
        <strain evidence="2">CCUG 49994</strain>
    </source>
</reference>
<organism evidence="2 3">
    <name type="scientific">Mediterraneibacter gnavus</name>
    <name type="common">Ruminococcus gnavus</name>
    <dbReference type="NCBI Taxonomy" id="33038"/>
    <lineage>
        <taxon>Bacteria</taxon>
        <taxon>Bacillati</taxon>
        <taxon>Bacillota</taxon>
        <taxon>Clostridia</taxon>
        <taxon>Lachnospirales</taxon>
        <taxon>Lachnospiraceae</taxon>
        <taxon>Mediterraneibacter</taxon>
    </lineage>
</organism>
<feature type="signal peptide" evidence="1">
    <location>
        <begin position="1"/>
        <end position="20"/>
    </location>
</feature>
<dbReference type="EMBL" id="JAPRAY010000015">
    <property type="protein sequence ID" value="MCZ0668272.1"/>
    <property type="molecule type" value="Genomic_DNA"/>
</dbReference>
<name>A0A9Q4F389_MEDGN</name>
<sequence length="368" mass="39751">MKRVLSVLLAAVLCVGMLTGCGEKKDAGEVESKKEEESEIELPFDRTFDDAHEVLATLQAGGKCNFTSSGVSTLDDGGKLETLVDSSNGSFMTLIGNENSNITIVSTTAKDETTFVGVGIMALMITDVLSADLGDFLTYLSAENLKNMGTDIGDSKHEVIEGVTYFLTKSGTDPDYEYRLQVERDDETKEDYEQYLKEKAIADQFKATPESEVEEPVGYQTGMYKIGTDMPAGEYLITSSGGYYAVTADSSGSLESIISNDNYRNRAYVTVQDGQYFQFDGTAVPVSEAAAFTPVNGTYPDGMYLVGKDIPAGEYKVSAANGGYYEVTANSTGDLGTIIANDNFEGEVYLTVQDGQYLKLSRAQIVAQ</sequence>
<gene>
    <name evidence="2" type="ORF">OZZ17_12085</name>
</gene>
<dbReference type="AlphaFoldDB" id="A0A9Q4F389"/>
<proteinExistence type="predicted"/>
<dbReference type="RefSeq" id="WP_144362365.1">
    <property type="nucleotide sequence ID" value="NZ_BAABSA010000032.1"/>
</dbReference>
<comment type="caution">
    <text evidence="2">The sequence shown here is derived from an EMBL/GenBank/DDBJ whole genome shotgun (WGS) entry which is preliminary data.</text>
</comment>
<evidence type="ECO:0000313" key="3">
    <source>
        <dbReference type="Proteomes" id="UP001079535"/>
    </source>
</evidence>
<protein>
    <submittedName>
        <fullName evidence="2">Uncharacterized protein</fullName>
    </submittedName>
</protein>
<evidence type="ECO:0000313" key="2">
    <source>
        <dbReference type="EMBL" id="MCZ0668272.1"/>
    </source>
</evidence>
<evidence type="ECO:0000256" key="1">
    <source>
        <dbReference type="SAM" id="SignalP"/>
    </source>
</evidence>
<accession>A0A9Q4F389</accession>
<feature type="chain" id="PRO_5040180534" evidence="1">
    <location>
        <begin position="21"/>
        <end position="368"/>
    </location>
</feature>